<dbReference type="GeneID" id="5235525"/>
<keyword evidence="3" id="KW-1185">Reference proteome</keyword>
<dbReference type="KEGG" id="lel:PVL30_000049"/>
<gene>
    <name evidence="2" type="ORF">LELG_00050</name>
</gene>
<feature type="region of interest" description="Disordered" evidence="1">
    <location>
        <begin position="257"/>
        <end position="286"/>
    </location>
</feature>
<dbReference type="HOGENOM" id="CLU_973404_0_0_1"/>
<dbReference type="AlphaFoldDB" id="A5DRR4"/>
<dbReference type="InParanoid" id="A5DRR4"/>
<accession>A5DRR4</accession>
<name>A5DRR4_LODEL</name>
<dbReference type="VEuPathDB" id="FungiDB:LELG_00050"/>
<dbReference type="Proteomes" id="UP000001996">
    <property type="component" value="Unassembled WGS sequence"/>
</dbReference>
<evidence type="ECO:0000313" key="2">
    <source>
        <dbReference type="EMBL" id="EDK41872.1"/>
    </source>
</evidence>
<evidence type="ECO:0000313" key="3">
    <source>
        <dbReference type="Proteomes" id="UP000001996"/>
    </source>
</evidence>
<reference evidence="2 3" key="1">
    <citation type="journal article" date="2009" name="Nature">
        <title>Evolution of pathogenicity and sexual reproduction in eight Candida genomes.</title>
        <authorList>
            <person name="Butler G."/>
            <person name="Rasmussen M.D."/>
            <person name="Lin M.F."/>
            <person name="Santos M.A."/>
            <person name="Sakthikumar S."/>
            <person name="Munro C.A."/>
            <person name="Rheinbay E."/>
            <person name="Grabherr M."/>
            <person name="Forche A."/>
            <person name="Reedy J.L."/>
            <person name="Agrafioti I."/>
            <person name="Arnaud M.B."/>
            <person name="Bates S."/>
            <person name="Brown A.J."/>
            <person name="Brunke S."/>
            <person name="Costanzo M.C."/>
            <person name="Fitzpatrick D.A."/>
            <person name="de Groot P.W."/>
            <person name="Harris D."/>
            <person name="Hoyer L.L."/>
            <person name="Hube B."/>
            <person name="Klis F.M."/>
            <person name="Kodira C."/>
            <person name="Lennard N."/>
            <person name="Logue M.E."/>
            <person name="Martin R."/>
            <person name="Neiman A.M."/>
            <person name="Nikolaou E."/>
            <person name="Quail M.A."/>
            <person name="Quinn J."/>
            <person name="Santos M.C."/>
            <person name="Schmitzberger F.F."/>
            <person name="Sherlock G."/>
            <person name="Shah P."/>
            <person name="Silverstein K.A."/>
            <person name="Skrzypek M.S."/>
            <person name="Soll D."/>
            <person name="Staggs R."/>
            <person name="Stansfield I."/>
            <person name="Stumpf M.P."/>
            <person name="Sudbery P.E."/>
            <person name="Srikantha T."/>
            <person name="Zeng Q."/>
            <person name="Berman J."/>
            <person name="Berriman M."/>
            <person name="Heitman J."/>
            <person name="Gow N.A."/>
            <person name="Lorenz M.C."/>
            <person name="Birren B.W."/>
            <person name="Kellis M."/>
            <person name="Cuomo C.A."/>
        </authorList>
    </citation>
    <scope>NUCLEOTIDE SEQUENCE [LARGE SCALE GENOMIC DNA]</scope>
    <source>
        <strain evidence="3">ATCC 11503 / BCRC 21390 / CBS 2605 / JCM 1781 / NBRC 1676 / NRRL YB-4239</strain>
    </source>
</reference>
<sequence>MIKESEEMRLRSERERTVRGHIRIRFTPIIERFVELPTYHLSDNESILIWKEELESLEYRFCGIMTLLVKHESMEPMKKIAMFPYQKWDDETFELFLKYLYFEFQIVLDKNIGTFSSAPLGELWNTVRTARDPNLGKKLTSRILSYHTFITNNATTTSAIHPCKTMQNISELKLSNNDEMQDFINQLDLKYEHGLFIFSCNQTYEFQYICRSIYAEAYKNWLLNKDSGVPTLSSINELFLRHADYFVADRRFDEQRKRMNKTRNEKRNNNSNSKKTVKDSLESDDD</sequence>
<protein>
    <submittedName>
        <fullName evidence="2">Uncharacterized protein</fullName>
    </submittedName>
</protein>
<evidence type="ECO:0000256" key="1">
    <source>
        <dbReference type="SAM" id="MobiDB-lite"/>
    </source>
</evidence>
<proteinExistence type="predicted"/>
<feature type="compositionally biased region" description="Basic and acidic residues" evidence="1">
    <location>
        <begin position="276"/>
        <end position="286"/>
    </location>
</feature>
<dbReference type="EMBL" id="CH981524">
    <property type="protein sequence ID" value="EDK41872.1"/>
    <property type="molecule type" value="Genomic_DNA"/>
</dbReference>
<feature type="compositionally biased region" description="Basic and acidic residues" evidence="1">
    <location>
        <begin position="257"/>
        <end position="268"/>
    </location>
</feature>
<organism evidence="2 3">
    <name type="scientific">Lodderomyces elongisporus (strain ATCC 11503 / CBS 2605 / JCM 1781 / NBRC 1676 / NRRL YB-4239)</name>
    <name type="common">Yeast</name>
    <name type="synonym">Saccharomyces elongisporus</name>
    <dbReference type="NCBI Taxonomy" id="379508"/>
    <lineage>
        <taxon>Eukaryota</taxon>
        <taxon>Fungi</taxon>
        <taxon>Dikarya</taxon>
        <taxon>Ascomycota</taxon>
        <taxon>Saccharomycotina</taxon>
        <taxon>Pichiomycetes</taxon>
        <taxon>Debaryomycetaceae</taxon>
        <taxon>Candida/Lodderomyces clade</taxon>
        <taxon>Lodderomyces</taxon>
    </lineage>
</organism>